<dbReference type="InterPro" id="IPR001789">
    <property type="entry name" value="Sig_transdc_resp-reg_receiver"/>
</dbReference>
<gene>
    <name evidence="9" type="ORF">ACFQZ6_11410</name>
</gene>
<evidence type="ECO:0000313" key="10">
    <source>
        <dbReference type="Proteomes" id="UP001597023"/>
    </source>
</evidence>
<dbReference type="Pfam" id="PF00072">
    <property type="entry name" value="Response_reg"/>
    <property type="match status" value="1"/>
</dbReference>
<dbReference type="CDD" id="cd00383">
    <property type="entry name" value="trans_reg_C"/>
    <property type="match status" value="1"/>
</dbReference>
<dbReference type="InterPro" id="IPR011006">
    <property type="entry name" value="CheY-like_superfamily"/>
</dbReference>
<dbReference type="Proteomes" id="UP001597023">
    <property type="component" value="Unassembled WGS sequence"/>
</dbReference>
<evidence type="ECO:0000256" key="6">
    <source>
        <dbReference type="PROSITE-ProRule" id="PRU01091"/>
    </source>
</evidence>
<feature type="domain" description="Response regulatory" evidence="7">
    <location>
        <begin position="19"/>
        <end position="133"/>
    </location>
</feature>
<dbReference type="SMART" id="SM00862">
    <property type="entry name" value="Trans_reg_C"/>
    <property type="match status" value="1"/>
</dbReference>
<dbReference type="SUPFAM" id="SSF46894">
    <property type="entry name" value="C-terminal effector domain of the bipartite response regulators"/>
    <property type="match status" value="1"/>
</dbReference>
<dbReference type="InterPro" id="IPR039420">
    <property type="entry name" value="WalR-like"/>
</dbReference>
<dbReference type="Gene3D" id="1.10.10.10">
    <property type="entry name" value="Winged helix-like DNA-binding domain superfamily/Winged helix DNA-binding domain"/>
    <property type="match status" value="1"/>
</dbReference>
<feature type="DNA-binding region" description="OmpR/PhoB-type" evidence="6">
    <location>
        <begin position="142"/>
        <end position="237"/>
    </location>
</feature>
<comment type="caution">
    <text evidence="9">The sequence shown here is derived from an EMBL/GenBank/DDBJ whole genome shotgun (WGS) entry which is preliminary data.</text>
</comment>
<evidence type="ECO:0000256" key="5">
    <source>
        <dbReference type="PROSITE-ProRule" id="PRU00169"/>
    </source>
</evidence>
<dbReference type="PANTHER" id="PTHR48111">
    <property type="entry name" value="REGULATOR OF RPOS"/>
    <property type="match status" value="1"/>
</dbReference>
<proteinExistence type="predicted"/>
<dbReference type="PANTHER" id="PTHR48111:SF4">
    <property type="entry name" value="DNA-BINDING DUAL TRANSCRIPTIONAL REGULATOR OMPR"/>
    <property type="match status" value="1"/>
</dbReference>
<dbReference type="InterPro" id="IPR016032">
    <property type="entry name" value="Sig_transdc_resp-reg_C-effctor"/>
</dbReference>
<dbReference type="InterPro" id="IPR036388">
    <property type="entry name" value="WH-like_DNA-bd_sf"/>
</dbReference>
<evidence type="ECO:0000256" key="4">
    <source>
        <dbReference type="ARBA" id="ARBA00023163"/>
    </source>
</evidence>
<dbReference type="PROSITE" id="PS50110">
    <property type="entry name" value="RESPONSE_REGULATORY"/>
    <property type="match status" value="1"/>
</dbReference>
<evidence type="ECO:0000259" key="7">
    <source>
        <dbReference type="PROSITE" id="PS50110"/>
    </source>
</evidence>
<organism evidence="9 10">
    <name type="scientific">Streptomyces flavalbus</name>
    <dbReference type="NCBI Taxonomy" id="2665155"/>
    <lineage>
        <taxon>Bacteria</taxon>
        <taxon>Bacillati</taxon>
        <taxon>Actinomycetota</taxon>
        <taxon>Actinomycetes</taxon>
        <taxon>Kitasatosporales</taxon>
        <taxon>Streptomycetaceae</taxon>
        <taxon>Streptomyces</taxon>
    </lineage>
</organism>
<keyword evidence="10" id="KW-1185">Reference proteome</keyword>
<keyword evidence="1 5" id="KW-0597">Phosphoprotein</keyword>
<keyword evidence="2" id="KW-0805">Transcription regulation</keyword>
<dbReference type="Gene3D" id="6.10.250.690">
    <property type="match status" value="1"/>
</dbReference>
<evidence type="ECO:0000313" key="9">
    <source>
        <dbReference type="EMBL" id="MFD0314826.1"/>
    </source>
</evidence>
<evidence type="ECO:0000256" key="1">
    <source>
        <dbReference type="ARBA" id="ARBA00022553"/>
    </source>
</evidence>
<accession>A0ABW2WAD0</accession>
<dbReference type="Pfam" id="PF00486">
    <property type="entry name" value="Trans_reg_C"/>
    <property type="match status" value="1"/>
</dbReference>
<dbReference type="EMBL" id="JBHTEB010000001">
    <property type="protein sequence ID" value="MFD0314826.1"/>
    <property type="molecule type" value="Genomic_DNA"/>
</dbReference>
<feature type="domain" description="OmpR/PhoB-type" evidence="8">
    <location>
        <begin position="142"/>
        <end position="237"/>
    </location>
</feature>
<dbReference type="InterPro" id="IPR001867">
    <property type="entry name" value="OmpR/PhoB-type_DNA-bd"/>
</dbReference>
<dbReference type="SUPFAM" id="SSF52172">
    <property type="entry name" value="CheY-like"/>
    <property type="match status" value="1"/>
</dbReference>
<dbReference type="SMART" id="SM00448">
    <property type="entry name" value="REC"/>
    <property type="match status" value="1"/>
</dbReference>
<evidence type="ECO:0000256" key="2">
    <source>
        <dbReference type="ARBA" id="ARBA00023015"/>
    </source>
</evidence>
<dbReference type="RefSeq" id="WP_381607283.1">
    <property type="nucleotide sequence ID" value="NZ_JBHTEB010000001.1"/>
</dbReference>
<keyword evidence="3 6" id="KW-0238">DNA-binding</keyword>
<evidence type="ECO:0000259" key="8">
    <source>
        <dbReference type="PROSITE" id="PS51755"/>
    </source>
</evidence>
<evidence type="ECO:0000256" key="3">
    <source>
        <dbReference type="ARBA" id="ARBA00023125"/>
    </source>
</evidence>
<dbReference type="Gene3D" id="3.40.50.2300">
    <property type="match status" value="1"/>
</dbReference>
<name>A0ABW2WAD0_9ACTN</name>
<protein>
    <submittedName>
        <fullName evidence="9">Response regulator transcription factor</fullName>
    </submittedName>
</protein>
<sequence>MTSIESMPDLPDLPEHKGLVLIAEDERHIADVQRRYLSREGFGVHVEADGTAALAAARRLRPVAIVLDIALPGLDGVTVCRRLREDGDWTPVVFVTARDEVADRVLGLELGADDYLTKPFSPHELVARVKSVLRRTAGPGQDPVRRVGQLVLDTGRRTLHVDGAALDLTTTEFNLLAFLMRNPGQVFSRDQLLARVWGYADYRDTRVIDVYVSQLRAKLGGASPIRTVRGVGYAVADG</sequence>
<reference evidence="10" key="1">
    <citation type="journal article" date="2019" name="Int. J. Syst. Evol. Microbiol.">
        <title>The Global Catalogue of Microorganisms (GCM) 10K type strain sequencing project: providing services to taxonomists for standard genome sequencing and annotation.</title>
        <authorList>
            <consortium name="The Broad Institute Genomics Platform"/>
            <consortium name="The Broad Institute Genome Sequencing Center for Infectious Disease"/>
            <person name="Wu L."/>
            <person name="Ma J."/>
        </authorList>
    </citation>
    <scope>NUCLEOTIDE SEQUENCE [LARGE SCALE GENOMIC DNA]</scope>
    <source>
        <strain evidence="10">CGMCC 4.7400</strain>
    </source>
</reference>
<keyword evidence="4" id="KW-0804">Transcription</keyword>
<dbReference type="PROSITE" id="PS51755">
    <property type="entry name" value="OMPR_PHOB"/>
    <property type="match status" value="1"/>
</dbReference>
<feature type="modified residue" description="4-aspartylphosphate" evidence="5">
    <location>
        <position position="68"/>
    </location>
</feature>